<sequence>MLVSKLAAVASLAFAVTGCSSMRNYTMPEEDNLLSGAGSLVVKKATATNTSSAEQYERIDIDELLKTYGLMEPEKVAEAVFDNQEAYKYRRNDMQDHLIAVSNQRCAYYLRVLTASKSQTQVGWGGLAALLSGAAAVTTPAAAAKVLAAGSTVSNAMLSQYNEAYFNNLTVQVISTGIVKQREAALLNMTSSRKASMTEYPVNSPP</sequence>
<feature type="signal peptide" evidence="1">
    <location>
        <begin position="1"/>
        <end position="15"/>
    </location>
</feature>
<dbReference type="EMBL" id="FMZC01000030">
    <property type="protein sequence ID" value="SDE75473.1"/>
    <property type="molecule type" value="Genomic_DNA"/>
</dbReference>
<dbReference type="STRING" id="187868.SAMN05192589_13011"/>
<evidence type="ECO:0000313" key="2">
    <source>
        <dbReference type="EMBL" id="SDE75473.1"/>
    </source>
</evidence>
<evidence type="ECO:0008006" key="4">
    <source>
        <dbReference type="Google" id="ProtNLM"/>
    </source>
</evidence>
<keyword evidence="3" id="KW-1185">Reference proteome</keyword>
<keyword evidence="1" id="KW-0732">Signal</keyword>
<dbReference type="AlphaFoldDB" id="A0A1G7FHU9"/>
<feature type="chain" id="PRO_5012339550" description="Lipoprotein" evidence="1">
    <location>
        <begin position="16"/>
        <end position="206"/>
    </location>
</feature>
<dbReference type="RefSeq" id="WP_139160524.1">
    <property type="nucleotide sequence ID" value="NZ_FMZC01000030.1"/>
</dbReference>
<dbReference type="PROSITE" id="PS51257">
    <property type="entry name" value="PROKAR_LIPOPROTEIN"/>
    <property type="match status" value="1"/>
</dbReference>
<name>A0A1G7FHU9_9BURK</name>
<dbReference type="OrthoDB" id="9154908at2"/>
<evidence type="ECO:0000256" key="1">
    <source>
        <dbReference type="SAM" id="SignalP"/>
    </source>
</evidence>
<accession>A0A1G7FHU9</accession>
<protein>
    <recommendedName>
        <fullName evidence="4">Lipoprotein</fullName>
    </recommendedName>
</protein>
<reference evidence="2 3" key="1">
    <citation type="submission" date="2016-10" db="EMBL/GenBank/DDBJ databases">
        <authorList>
            <person name="de Groot N.N."/>
        </authorList>
    </citation>
    <scope>NUCLEOTIDE SEQUENCE [LARGE SCALE GENOMIC DNA]</scope>
    <source>
        <strain evidence="2 3">DSM 16619</strain>
    </source>
</reference>
<proteinExistence type="predicted"/>
<dbReference type="Proteomes" id="UP000198781">
    <property type="component" value="Unassembled WGS sequence"/>
</dbReference>
<evidence type="ECO:0000313" key="3">
    <source>
        <dbReference type="Proteomes" id="UP000198781"/>
    </source>
</evidence>
<gene>
    <name evidence="2" type="ORF">SAMN05192589_13011</name>
</gene>
<organism evidence="2 3">
    <name type="scientific">Paracidovorax valerianellae</name>
    <dbReference type="NCBI Taxonomy" id="187868"/>
    <lineage>
        <taxon>Bacteria</taxon>
        <taxon>Pseudomonadati</taxon>
        <taxon>Pseudomonadota</taxon>
        <taxon>Betaproteobacteria</taxon>
        <taxon>Burkholderiales</taxon>
        <taxon>Comamonadaceae</taxon>
        <taxon>Paracidovorax</taxon>
    </lineage>
</organism>